<gene>
    <name evidence="1" type="ORF">SPIL2461_LOCUS4883</name>
</gene>
<dbReference type="OrthoDB" id="443123at2759"/>
<sequence length="78" mass="9127">MQWSFEALSIGMYPDADPWGRPFSKDYYPDRFRMAGRPLAQGFIGAFDGIMSDWEFVKKLFNLQRFLDTTFSIKSNLC</sequence>
<organism evidence="1 2">
    <name type="scientific">Symbiodinium pilosum</name>
    <name type="common">Dinoflagellate</name>
    <dbReference type="NCBI Taxonomy" id="2952"/>
    <lineage>
        <taxon>Eukaryota</taxon>
        <taxon>Sar</taxon>
        <taxon>Alveolata</taxon>
        <taxon>Dinophyceae</taxon>
        <taxon>Suessiales</taxon>
        <taxon>Symbiodiniaceae</taxon>
        <taxon>Symbiodinium</taxon>
    </lineage>
</organism>
<accession>A0A812LT40</accession>
<dbReference type="Proteomes" id="UP000649617">
    <property type="component" value="Unassembled WGS sequence"/>
</dbReference>
<dbReference type="EMBL" id="CAJNIZ010006643">
    <property type="protein sequence ID" value="CAE7251616.1"/>
    <property type="molecule type" value="Genomic_DNA"/>
</dbReference>
<evidence type="ECO:0000313" key="1">
    <source>
        <dbReference type="EMBL" id="CAE7251616.1"/>
    </source>
</evidence>
<name>A0A812LT40_SYMPI</name>
<comment type="caution">
    <text evidence="1">The sequence shown here is derived from an EMBL/GenBank/DDBJ whole genome shotgun (WGS) entry which is preliminary data.</text>
</comment>
<keyword evidence="2" id="KW-1185">Reference proteome</keyword>
<reference evidence="1" key="1">
    <citation type="submission" date="2021-02" db="EMBL/GenBank/DDBJ databases">
        <authorList>
            <person name="Dougan E. K."/>
            <person name="Rhodes N."/>
            <person name="Thang M."/>
            <person name="Chan C."/>
        </authorList>
    </citation>
    <scope>NUCLEOTIDE SEQUENCE</scope>
</reference>
<protein>
    <submittedName>
        <fullName evidence="1">Uncharacterized protein</fullName>
    </submittedName>
</protein>
<proteinExistence type="predicted"/>
<evidence type="ECO:0000313" key="2">
    <source>
        <dbReference type="Proteomes" id="UP000649617"/>
    </source>
</evidence>
<dbReference type="AlphaFoldDB" id="A0A812LT40"/>